<dbReference type="Proteomes" id="UP000582659">
    <property type="component" value="Unassembled WGS sequence"/>
</dbReference>
<dbReference type="AlphaFoldDB" id="A0A7I8XEK3"/>
<gene>
    <name evidence="1" type="ORF">BXYJ_LOCUS8070</name>
</gene>
<evidence type="ECO:0000313" key="1">
    <source>
        <dbReference type="EMBL" id="CAD5224491.1"/>
    </source>
</evidence>
<accession>A0A7I8XEK3</accession>
<organism evidence="1 2">
    <name type="scientific">Bursaphelenchus xylophilus</name>
    <name type="common">Pinewood nematode worm</name>
    <name type="synonym">Aphelenchoides xylophilus</name>
    <dbReference type="NCBI Taxonomy" id="6326"/>
    <lineage>
        <taxon>Eukaryota</taxon>
        <taxon>Metazoa</taxon>
        <taxon>Ecdysozoa</taxon>
        <taxon>Nematoda</taxon>
        <taxon>Chromadorea</taxon>
        <taxon>Rhabditida</taxon>
        <taxon>Tylenchina</taxon>
        <taxon>Tylenchomorpha</taxon>
        <taxon>Aphelenchoidea</taxon>
        <taxon>Aphelenchoididae</taxon>
        <taxon>Bursaphelenchus</taxon>
    </lineage>
</organism>
<keyword evidence="2" id="KW-1185">Reference proteome</keyword>
<name>A0A7I8XEK3_BURXY</name>
<comment type="caution">
    <text evidence="1">The sequence shown here is derived from an EMBL/GenBank/DDBJ whole genome shotgun (WGS) entry which is preliminary data.</text>
</comment>
<dbReference type="EMBL" id="CAJFDI010000004">
    <property type="protein sequence ID" value="CAD5224491.1"/>
    <property type="molecule type" value="Genomic_DNA"/>
</dbReference>
<evidence type="ECO:0000313" key="2">
    <source>
        <dbReference type="Proteomes" id="UP000659654"/>
    </source>
</evidence>
<proteinExistence type="predicted"/>
<dbReference type="OrthoDB" id="10461565at2759"/>
<dbReference type="Proteomes" id="UP000659654">
    <property type="component" value="Unassembled WGS sequence"/>
</dbReference>
<dbReference type="EMBL" id="CAJFCV020000004">
    <property type="protein sequence ID" value="CAG9113254.1"/>
    <property type="molecule type" value="Genomic_DNA"/>
</dbReference>
<sequence length="703" mass="78994">MLFLILLAIPIAASQPSKELEHMCIYKFGGRIVRPADFEYDSMFDAKTICVSDTSGCSSIREGINDHADEYTVHYSDVNALLSSQKAQLINVTTDDKRCIVVHRPKVLTLSSNVYPYDFLGTTGLDYNAIELHGGDIPTAYRNVENLVPLYEYFSFNRSAYYVDSIPTQDESDVFIRFLGYIVSPFKLEEFKQDCPYLEPLFVRVGVNGQNYYGTAKKALEPLLIKKHLPNGTLGYISDVYAYCESNLVLSQYRKLTYSSAQSITTGDDRLDRCDNVEHYMGYGFASPKFWDIKYTLTGDLNYQSLTFEQIRRLLVPIYDNDQNAVESCTRRGNILSKEDGEVLSTICPSLIPLHYGYDASTHVYTYRTEPGTLIDSEIIGYCARVFDDCFATAALNVKNRGTVSESFGIGRSAKDPVLCYDDFLVELLEFKKFGQPNGFFVGTEPTTKLDSRFSRSISLIVGTSGYEALRGYVYAKHKPSELLPLYTTGENDVGILSTNKSEVHLSYLLGYCSPKLGYFGATVPLFGEFDGPLTLNPLSGRDNNCQYIRKALCYGWAKTARYHVKDLLTAEDTMETLTYSKLSNSFVPLMPTNPDSVTTCAQLGSTLNQVDVKNGLGRICGSLVPLYSLRNKKWWYRTFTVKPDPAIHTILGDKLHNIVGYCATVKGDCYANAALYIIGENQKKERFEIAEKSTGKFLCYVW</sequence>
<protein>
    <submittedName>
        <fullName evidence="1">(pine wood nematode) hypothetical protein</fullName>
    </submittedName>
</protein>
<reference evidence="1" key="1">
    <citation type="submission" date="2020-09" db="EMBL/GenBank/DDBJ databases">
        <authorList>
            <person name="Kikuchi T."/>
        </authorList>
    </citation>
    <scope>NUCLEOTIDE SEQUENCE</scope>
    <source>
        <strain evidence="1">Ka4C1</strain>
    </source>
</reference>